<dbReference type="Proteomes" id="UP000035425">
    <property type="component" value="Unassembled WGS sequence"/>
</dbReference>
<dbReference type="InterPro" id="IPR008972">
    <property type="entry name" value="Cupredoxin"/>
</dbReference>
<evidence type="ECO:0000259" key="6">
    <source>
        <dbReference type="Pfam" id="PF13473"/>
    </source>
</evidence>
<feature type="region of interest" description="Disordered" evidence="5">
    <location>
        <begin position="1"/>
        <end position="28"/>
    </location>
</feature>
<dbReference type="InterPro" id="IPR028096">
    <property type="entry name" value="EfeO_Cupredoxin"/>
</dbReference>
<proteinExistence type="predicted"/>
<keyword evidence="8" id="KW-1185">Reference proteome</keyword>
<evidence type="ECO:0000256" key="5">
    <source>
        <dbReference type="SAM" id="MobiDB-lite"/>
    </source>
</evidence>
<dbReference type="Gene3D" id="2.60.40.420">
    <property type="entry name" value="Cupredoxins - blue copper proteins"/>
    <property type="match status" value="1"/>
</dbReference>
<evidence type="ECO:0000256" key="1">
    <source>
        <dbReference type="ARBA" id="ARBA00022448"/>
    </source>
</evidence>
<sequence length="164" mass="16702">MSVMTGPGTLPGLAPSADRPCRRRTARPATPTATLTFSLALVLLVLGLGLSGCGSDTPASSPSAAATATPKIENDVQVFDVVGTASLEFSPSTLTARPGKIRVNLTVPAGSAPHNFVIPEIPEARTSVASAGTSQSVTFTIDKPGSYSFLCTIHPNMHGTLTVG</sequence>
<evidence type="ECO:0000313" key="7">
    <source>
        <dbReference type="EMBL" id="KLL12257.1"/>
    </source>
</evidence>
<reference evidence="7 8" key="1">
    <citation type="submission" date="2014-12" db="EMBL/GenBank/DDBJ databases">
        <title>Frankia sp. BMG5.1 draft genome.</title>
        <authorList>
            <person name="Gtari M."/>
            <person name="Ghodhbane-Gtari F."/>
            <person name="Nouioui I."/>
            <person name="Ktari A."/>
            <person name="Hezbri K."/>
            <person name="Mimouni W."/>
            <person name="Sbissi I."/>
            <person name="Ayari A."/>
            <person name="Yamanaka T."/>
            <person name="Normand P."/>
            <person name="Tisa L.S."/>
            <person name="Boudabous A."/>
        </authorList>
    </citation>
    <scope>NUCLEOTIDE SEQUENCE [LARGE SCALE GENOMIC DNA]</scope>
    <source>
        <strain evidence="7 8">BMG5.1</strain>
    </source>
</reference>
<feature type="domain" description="EfeO-type cupredoxin-like" evidence="6">
    <location>
        <begin position="67"/>
        <end position="163"/>
    </location>
</feature>
<dbReference type="Pfam" id="PF13473">
    <property type="entry name" value="Cupredoxin_1"/>
    <property type="match status" value="1"/>
</dbReference>
<name>A0ABR5F699_9ACTN</name>
<keyword evidence="3" id="KW-0249">Electron transport</keyword>
<gene>
    <name evidence="7" type="ORF">FrCorBMG51_06025</name>
</gene>
<evidence type="ECO:0000256" key="2">
    <source>
        <dbReference type="ARBA" id="ARBA00022723"/>
    </source>
</evidence>
<organism evidence="7 8">
    <name type="scientific">Protofrankia coriariae</name>
    <dbReference type="NCBI Taxonomy" id="1562887"/>
    <lineage>
        <taxon>Bacteria</taxon>
        <taxon>Bacillati</taxon>
        <taxon>Actinomycetota</taxon>
        <taxon>Actinomycetes</taxon>
        <taxon>Frankiales</taxon>
        <taxon>Frankiaceae</taxon>
        <taxon>Protofrankia</taxon>
    </lineage>
</organism>
<keyword evidence="2" id="KW-0479">Metal-binding</keyword>
<protein>
    <submittedName>
        <fullName evidence="7">Plastocyanin</fullName>
    </submittedName>
</protein>
<dbReference type="InterPro" id="IPR050845">
    <property type="entry name" value="Cu-binding_ET"/>
</dbReference>
<dbReference type="PANTHER" id="PTHR38439">
    <property type="entry name" value="AURACYANIN-B"/>
    <property type="match status" value="1"/>
</dbReference>
<keyword evidence="1" id="KW-0813">Transport</keyword>
<dbReference type="RefSeq" id="WP_047222091.1">
    <property type="nucleotide sequence ID" value="NZ_JWIO01000006.1"/>
</dbReference>
<keyword evidence="4" id="KW-0186">Copper</keyword>
<comment type="caution">
    <text evidence="7">The sequence shown here is derived from an EMBL/GenBank/DDBJ whole genome shotgun (WGS) entry which is preliminary data.</text>
</comment>
<dbReference type="EMBL" id="JWIO01000006">
    <property type="protein sequence ID" value="KLL12257.1"/>
    <property type="molecule type" value="Genomic_DNA"/>
</dbReference>
<dbReference type="PANTHER" id="PTHR38439:SF2">
    <property type="entry name" value="OUTER MEMBRANE PROTEIN H.8"/>
    <property type="match status" value="1"/>
</dbReference>
<evidence type="ECO:0000256" key="3">
    <source>
        <dbReference type="ARBA" id="ARBA00022982"/>
    </source>
</evidence>
<dbReference type="SUPFAM" id="SSF49503">
    <property type="entry name" value="Cupredoxins"/>
    <property type="match status" value="1"/>
</dbReference>
<evidence type="ECO:0000313" key="8">
    <source>
        <dbReference type="Proteomes" id="UP000035425"/>
    </source>
</evidence>
<evidence type="ECO:0000256" key="4">
    <source>
        <dbReference type="ARBA" id="ARBA00023008"/>
    </source>
</evidence>
<accession>A0ABR5F699</accession>